<dbReference type="InterPro" id="IPR020103">
    <property type="entry name" value="PsdUridine_synth_cat_dom_sf"/>
</dbReference>
<dbReference type="PANTHER" id="PTHR21600">
    <property type="entry name" value="MITOCHONDRIAL RNA PSEUDOURIDINE SYNTHASE"/>
    <property type="match status" value="1"/>
</dbReference>
<comment type="function">
    <text evidence="5">Responsible for synthesis of pseudouridine from uracil.</text>
</comment>
<dbReference type="SUPFAM" id="SSF55120">
    <property type="entry name" value="Pseudouridine synthase"/>
    <property type="match status" value="1"/>
</dbReference>
<dbReference type="EC" id="5.4.99.-" evidence="5"/>
<dbReference type="STRING" id="545501.BN997_04485"/>
<evidence type="ECO:0000313" key="8">
    <source>
        <dbReference type="Proteomes" id="UP000040453"/>
    </source>
</evidence>
<dbReference type="CDD" id="cd02869">
    <property type="entry name" value="PseudoU_synth_RluA_like"/>
    <property type="match status" value="1"/>
</dbReference>
<comment type="catalytic activity">
    <reaction evidence="1 5">
        <text>a uridine in RNA = a pseudouridine in RNA</text>
        <dbReference type="Rhea" id="RHEA:48348"/>
        <dbReference type="Rhea" id="RHEA-COMP:12068"/>
        <dbReference type="Rhea" id="RHEA-COMP:12069"/>
        <dbReference type="ChEBI" id="CHEBI:65314"/>
        <dbReference type="ChEBI" id="CHEBI:65315"/>
    </reaction>
</comment>
<dbReference type="InterPro" id="IPR006225">
    <property type="entry name" value="PsdUridine_synth_RluC/D"/>
</dbReference>
<comment type="similarity">
    <text evidence="2 5">Belongs to the pseudouridine synthase RluA family.</text>
</comment>
<evidence type="ECO:0000256" key="3">
    <source>
        <dbReference type="ARBA" id="ARBA00023235"/>
    </source>
</evidence>
<accession>A0A0A1MYD2</accession>
<evidence type="ECO:0000256" key="5">
    <source>
        <dbReference type="RuleBase" id="RU362028"/>
    </source>
</evidence>
<dbReference type="EMBL" id="CDGG01000001">
    <property type="protein sequence ID" value="CEI84534.1"/>
    <property type="molecule type" value="Genomic_DNA"/>
</dbReference>
<keyword evidence="8" id="KW-1185">Reference proteome</keyword>
<dbReference type="NCBIfam" id="TIGR00005">
    <property type="entry name" value="rluA_subfam"/>
    <property type="match status" value="1"/>
</dbReference>
<reference evidence="7 8" key="1">
    <citation type="submission" date="2014-11" db="EMBL/GenBank/DDBJ databases">
        <authorList>
            <person name="Urmite Genomes Urmite Genomes"/>
        </authorList>
    </citation>
    <scope>NUCLEOTIDE SEQUENCE [LARGE SCALE GENOMIC DNA]</scope>
    <source>
        <strain evidence="7 8">Oc5</strain>
    </source>
</reference>
<dbReference type="PANTHER" id="PTHR21600:SF35">
    <property type="entry name" value="PSEUDOURIDINE SYNTHASE"/>
    <property type="match status" value="1"/>
</dbReference>
<dbReference type="FunFam" id="3.30.2350.10:FF:000005">
    <property type="entry name" value="Pseudouridine synthase"/>
    <property type="match status" value="1"/>
</dbReference>
<dbReference type="Proteomes" id="UP000040453">
    <property type="component" value="Unassembled WGS sequence"/>
</dbReference>
<protein>
    <recommendedName>
        <fullName evidence="5">Pseudouridine synthase</fullName>
        <ecNumber evidence="5">5.4.99.-</ecNumber>
    </recommendedName>
</protein>
<dbReference type="AlphaFoldDB" id="A0A0A1MYD2"/>
<dbReference type="GO" id="GO:0009982">
    <property type="term" value="F:pseudouridine synthase activity"/>
    <property type="evidence" value="ECO:0007669"/>
    <property type="project" value="InterPro"/>
</dbReference>
<dbReference type="Pfam" id="PF00849">
    <property type="entry name" value="PseudoU_synth_2"/>
    <property type="match status" value="1"/>
</dbReference>
<organism evidence="7 8">
    <name type="scientific">Oceanobacillus oncorhynchi</name>
    <dbReference type="NCBI Taxonomy" id="545501"/>
    <lineage>
        <taxon>Bacteria</taxon>
        <taxon>Bacillati</taxon>
        <taxon>Bacillota</taxon>
        <taxon>Bacilli</taxon>
        <taxon>Bacillales</taxon>
        <taxon>Bacillaceae</taxon>
        <taxon>Oceanobacillus</taxon>
    </lineage>
</organism>
<dbReference type="GO" id="GO:0003723">
    <property type="term" value="F:RNA binding"/>
    <property type="evidence" value="ECO:0007669"/>
    <property type="project" value="InterPro"/>
</dbReference>
<dbReference type="RefSeq" id="WP_042535427.1">
    <property type="nucleotide sequence ID" value="NZ_CDGG01000001.1"/>
</dbReference>
<sequence>MTAAIQKSWVIPEDSAQLTIKEFLQKKQGFSRRLLTAMKQEGGKFLINEKKRYITEALRKNDTLTVIFPDEVSGGIEATEMNLAIIYEDEDHLVLNKPAGQACLPAMNDRRDSLANGIQAYYNASDHPATVHIVTRLDRDTSGLVLVAKNRYAHALLSKAQKKNQIHRTYEAIITGEMTPSAGTVHAPIARKKTSIIEREVNWEDGKEATTHYQTVSKLSGASLLRIQLETGRTHQIRVHFSHLGHPLLGDDLYGGSTDALERQALHCTAIEWENPFEHKKMQFHCMLSSDMAACKKSLSMDYPGNL</sequence>
<keyword evidence="3 5" id="KW-0413">Isomerase</keyword>
<evidence type="ECO:0000259" key="6">
    <source>
        <dbReference type="Pfam" id="PF00849"/>
    </source>
</evidence>
<name>A0A0A1MYD2_9BACI</name>
<dbReference type="GO" id="GO:0000455">
    <property type="term" value="P:enzyme-directed rRNA pseudouridine synthesis"/>
    <property type="evidence" value="ECO:0007669"/>
    <property type="project" value="TreeGrafter"/>
</dbReference>
<dbReference type="InterPro" id="IPR006145">
    <property type="entry name" value="PsdUridine_synth_RsuA/RluA"/>
</dbReference>
<evidence type="ECO:0000313" key="7">
    <source>
        <dbReference type="EMBL" id="CEI84534.1"/>
    </source>
</evidence>
<feature type="domain" description="Pseudouridine synthase RsuA/RluA-like" evidence="6">
    <location>
        <begin position="91"/>
        <end position="243"/>
    </location>
</feature>
<evidence type="ECO:0000256" key="1">
    <source>
        <dbReference type="ARBA" id="ARBA00000073"/>
    </source>
</evidence>
<dbReference type="GO" id="GO:0140098">
    <property type="term" value="F:catalytic activity, acting on RNA"/>
    <property type="evidence" value="ECO:0007669"/>
    <property type="project" value="UniProtKB-ARBA"/>
</dbReference>
<evidence type="ECO:0000256" key="4">
    <source>
        <dbReference type="PIRSR" id="PIRSR606225-1"/>
    </source>
</evidence>
<proteinExistence type="inferred from homology"/>
<dbReference type="InterPro" id="IPR050188">
    <property type="entry name" value="RluA_PseudoU_synthase"/>
</dbReference>
<evidence type="ECO:0000256" key="2">
    <source>
        <dbReference type="ARBA" id="ARBA00010876"/>
    </source>
</evidence>
<dbReference type="Gene3D" id="3.30.2350.10">
    <property type="entry name" value="Pseudouridine synthase"/>
    <property type="match status" value="1"/>
</dbReference>
<gene>
    <name evidence="7" type="primary">rluD_3</name>
    <name evidence="7" type="ORF">BN997_04485</name>
</gene>
<dbReference type="PROSITE" id="PS01129">
    <property type="entry name" value="PSI_RLU"/>
    <property type="match status" value="1"/>
</dbReference>
<feature type="active site" evidence="4">
    <location>
        <position position="138"/>
    </location>
</feature>
<dbReference type="InterPro" id="IPR006224">
    <property type="entry name" value="PsdUridine_synth_RluA-like_CS"/>
</dbReference>